<evidence type="ECO:0000313" key="2">
    <source>
        <dbReference type="EMBL" id="TSB42530.1"/>
    </source>
</evidence>
<dbReference type="Proteomes" id="UP000320888">
    <property type="component" value="Unassembled WGS sequence"/>
</dbReference>
<keyword evidence="3" id="KW-1185">Reference proteome</keyword>
<proteinExistence type="predicted"/>
<dbReference type="AlphaFoldDB" id="A0A553ZM65"/>
<name>A0A553ZM65_9ACTN</name>
<dbReference type="EMBL" id="VKLS01000075">
    <property type="protein sequence ID" value="TSB42530.1"/>
    <property type="molecule type" value="Genomic_DNA"/>
</dbReference>
<evidence type="ECO:0000313" key="3">
    <source>
        <dbReference type="Proteomes" id="UP000320888"/>
    </source>
</evidence>
<reference evidence="2 3" key="1">
    <citation type="submission" date="2019-07" db="EMBL/GenBank/DDBJ databases">
        <title>Draft genome for Streptomyces benahoarensis MZ03-48.</title>
        <authorList>
            <person name="Gonzalez-Pimentel J.L."/>
        </authorList>
    </citation>
    <scope>NUCLEOTIDE SEQUENCE [LARGE SCALE GENOMIC DNA]</scope>
    <source>
        <strain evidence="2 3">MZ03-48</strain>
    </source>
</reference>
<feature type="region of interest" description="Disordered" evidence="1">
    <location>
        <begin position="1"/>
        <end position="48"/>
    </location>
</feature>
<accession>A0A553ZM65</accession>
<gene>
    <name evidence="2" type="ORF">FNZ23_09405</name>
</gene>
<sequence length="204" mass="22607">MTQQRKKQTGATPREGASQPKRKATGRGRRLDHKTRQALGVEKRPRTYRPDEVLSPAALLARFTERAQELIAALPDDDQPAPAGVSAALRQAVLEAFRTREEYMARMVETDLLASAPGQSLKVLQRTIRSCLYDQGLRCIDSPGEQEHFVVVEGEGDGFEVLRPAYVDQVTGKLLLSGQLRRVPLPPQSSPDSRLDHAREEGEA</sequence>
<feature type="compositionally biased region" description="Basic residues" evidence="1">
    <location>
        <begin position="20"/>
        <end position="33"/>
    </location>
</feature>
<feature type="compositionally biased region" description="Basic and acidic residues" evidence="1">
    <location>
        <begin position="193"/>
        <end position="204"/>
    </location>
</feature>
<organism evidence="2 3">
    <name type="scientific">Streptomyces benahoarensis</name>
    <dbReference type="NCBI Taxonomy" id="2595054"/>
    <lineage>
        <taxon>Bacteria</taxon>
        <taxon>Bacillati</taxon>
        <taxon>Actinomycetota</taxon>
        <taxon>Actinomycetes</taxon>
        <taxon>Kitasatosporales</taxon>
        <taxon>Streptomycetaceae</taxon>
        <taxon>Streptomyces</taxon>
    </lineage>
</organism>
<dbReference type="RefSeq" id="WP_143942339.1">
    <property type="nucleotide sequence ID" value="NZ_VKLS01000075.1"/>
</dbReference>
<dbReference type="OrthoDB" id="3540336at2"/>
<comment type="caution">
    <text evidence="2">The sequence shown here is derived from an EMBL/GenBank/DDBJ whole genome shotgun (WGS) entry which is preliminary data.</text>
</comment>
<feature type="region of interest" description="Disordered" evidence="1">
    <location>
        <begin position="182"/>
        <end position="204"/>
    </location>
</feature>
<evidence type="ECO:0000256" key="1">
    <source>
        <dbReference type="SAM" id="MobiDB-lite"/>
    </source>
</evidence>
<protein>
    <submittedName>
        <fullName evidence="2">Uncharacterized protein</fullName>
    </submittedName>
</protein>